<comment type="caution">
    <text evidence="2">The sequence shown here is derived from an EMBL/GenBank/DDBJ whole genome shotgun (WGS) entry which is preliminary data.</text>
</comment>
<protein>
    <submittedName>
        <fullName evidence="2">Uncharacterized protein</fullName>
    </submittedName>
</protein>
<proteinExistence type="predicted"/>
<dbReference type="AlphaFoldDB" id="A0A8S2RUQ6"/>
<sequence>KINENVRDRIAAGSRALPDALWSRSVYLGVVRTVGLINSATESLGQDAIDAHIIDKIYTEQIRLISTYWGGNPGQHKGLKDRFETERKELMKMAGEAAKKKTVAEEKPKF</sequence>
<evidence type="ECO:0000313" key="1">
    <source>
        <dbReference type="EMBL" id="CAF1378093.1"/>
    </source>
</evidence>
<feature type="non-terminal residue" evidence="2">
    <location>
        <position position="1"/>
    </location>
</feature>
<dbReference type="EMBL" id="CAJOBA010046232">
    <property type="protein sequence ID" value="CAF4186801.1"/>
    <property type="molecule type" value="Genomic_DNA"/>
</dbReference>
<dbReference type="Proteomes" id="UP000677228">
    <property type="component" value="Unassembled WGS sequence"/>
</dbReference>
<dbReference type="Proteomes" id="UP000682733">
    <property type="component" value="Unassembled WGS sequence"/>
</dbReference>
<name>A0A8S2RUQ6_9BILA</name>
<accession>A0A8S2RUQ6</accession>
<evidence type="ECO:0000313" key="3">
    <source>
        <dbReference type="Proteomes" id="UP000682733"/>
    </source>
</evidence>
<evidence type="ECO:0000313" key="2">
    <source>
        <dbReference type="EMBL" id="CAF4186801.1"/>
    </source>
</evidence>
<organism evidence="2 3">
    <name type="scientific">Didymodactylos carnosus</name>
    <dbReference type="NCBI Taxonomy" id="1234261"/>
    <lineage>
        <taxon>Eukaryota</taxon>
        <taxon>Metazoa</taxon>
        <taxon>Spiralia</taxon>
        <taxon>Gnathifera</taxon>
        <taxon>Rotifera</taxon>
        <taxon>Eurotatoria</taxon>
        <taxon>Bdelloidea</taxon>
        <taxon>Philodinida</taxon>
        <taxon>Philodinidae</taxon>
        <taxon>Didymodactylos</taxon>
    </lineage>
</organism>
<gene>
    <name evidence="1" type="ORF">OVA965_LOCUS31986</name>
    <name evidence="2" type="ORF">TMI583_LOCUS32834</name>
</gene>
<reference evidence="2" key="1">
    <citation type="submission" date="2021-02" db="EMBL/GenBank/DDBJ databases">
        <authorList>
            <person name="Nowell W R."/>
        </authorList>
    </citation>
    <scope>NUCLEOTIDE SEQUENCE</scope>
</reference>
<dbReference type="EMBL" id="CAJNOK010024549">
    <property type="protein sequence ID" value="CAF1378093.1"/>
    <property type="molecule type" value="Genomic_DNA"/>
</dbReference>